<dbReference type="KEGG" id="hjo:AY555_02125"/>
<dbReference type="Proteomes" id="UP000076066">
    <property type="component" value="Chromosome"/>
</dbReference>
<name>A0A143DBT1_9PROT</name>
<evidence type="ECO:0000259" key="1">
    <source>
        <dbReference type="Pfam" id="PF10056"/>
    </source>
</evidence>
<dbReference type="Pfam" id="PF10056">
    <property type="entry name" value="DUF2293"/>
    <property type="match status" value="1"/>
</dbReference>
<dbReference type="STRING" id="1549855.AY555_02125"/>
<proteinExistence type="predicted"/>
<gene>
    <name evidence="2" type="ORF">AY555_02125</name>
</gene>
<protein>
    <recommendedName>
        <fullName evidence="1">DUF2293 domain-containing protein</fullName>
    </recommendedName>
</protein>
<evidence type="ECO:0000313" key="2">
    <source>
        <dbReference type="EMBL" id="AMW34174.1"/>
    </source>
</evidence>
<sequence length="117" mass="12986">MCPMTRRHQLEQALSLLAPTLPQWEKQAALDHAQDSPGLRRGSVQAAAWLSLVALARHHFTDYDALLEDGYSRDAARAMVCGQLNAVLLSWGCRRTVGEDDPAWSADIFPSRSSRPE</sequence>
<keyword evidence="3" id="KW-1185">Reference proteome</keyword>
<reference evidence="2 3" key="1">
    <citation type="submission" date="2016-02" db="EMBL/GenBank/DDBJ databases">
        <title>Complete Genome of H5569, the type strain of the newly described species Haematospirillium jordaniae.</title>
        <authorList>
            <person name="Nicholson A.C."/>
            <person name="Humrighouse B.W."/>
            <person name="Loparov V."/>
            <person name="McQuiston J.R."/>
        </authorList>
    </citation>
    <scope>NUCLEOTIDE SEQUENCE [LARGE SCALE GENOMIC DNA]</scope>
    <source>
        <strain evidence="2 3">H5569</strain>
    </source>
</reference>
<dbReference type="EMBL" id="CP014525">
    <property type="protein sequence ID" value="AMW34174.1"/>
    <property type="molecule type" value="Genomic_DNA"/>
</dbReference>
<accession>A0A143DBT1</accession>
<feature type="domain" description="DUF2293" evidence="1">
    <location>
        <begin position="14"/>
        <end position="92"/>
    </location>
</feature>
<dbReference type="AlphaFoldDB" id="A0A143DBT1"/>
<dbReference type="InterPro" id="IPR018744">
    <property type="entry name" value="DUF2293"/>
</dbReference>
<evidence type="ECO:0000313" key="3">
    <source>
        <dbReference type="Proteomes" id="UP000076066"/>
    </source>
</evidence>
<organism evidence="2 3">
    <name type="scientific">Haematospirillum jordaniae</name>
    <dbReference type="NCBI Taxonomy" id="1549855"/>
    <lineage>
        <taxon>Bacteria</taxon>
        <taxon>Pseudomonadati</taxon>
        <taxon>Pseudomonadota</taxon>
        <taxon>Alphaproteobacteria</taxon>
        <taxon>Rhodospirillales</taxon>
        <taxon>Novispirillaceae</taxon>
        <taxon>Haematospirillum</taxon>
    </lineage>
</organism>